<feature type="compositionally biased region" description="Polar residues" evidence="8">
    <location>
        <begin position="585"/>
        <end position="600"/>
    </location>
</feature>
<protein>
    <recommendedName>
        <fullName evidence="13">Rb retinoblastoma tumor suppressor-related protein</fullName>
    </recommendedName>
</protein>
<dbReference type="InterPro" id="IPR024599">
    <property type="entry name" value="RB_N"/>
</dbReference>
<evidence type="ECO:0000256" key="3">
    <source>
        <dbReference type="ARBA" id="ARBA00022491"/>
    </source>
</evidence>
<evidence type="ECO:0000256" key="6">
    <source>
        <dbReference type="ARBA" id="ARBA00023242"/>
    </source>
</evidence>
<dbReference type="RefSeq" id="XP_062709338.1">
    <property type="nucleotide sequence ID" value="XM_062853354.1"/>
</dbReference>
<organism evidence="11 12">
    <name type="scientific">Aedes albopictus</name>
    <name type="common">Asian tiger mosquito</name>
    <name type="synonym">Stegomyia albopicta</name>
    <dbReference type="NCBI Taxonomy" id="7160"/>
    <lineage>
        <taxon>Eukaryota</taxon>
        <taxon>Metazoa</taxon>
        <taxon>Ecdysozoa</taxon>
        <taxon>Arthropoda</taxon>
        <taxon>Hexapoda</taxon>
        <taxon>Insecta</taxon>
        <taxon>Pterygota</taxon>
        <taxon>Neoptera</taxon>
        <taxon>Endopterygota</taxon>
        <taxon>Diptera</taxon>
        <taxon>Nematocera</taxon>
        <taxon>Culicoidea</taxon>
        <taxon>Culicidae</taxon>
        <taxon>Culicinae</taxon>
        <taxon>Aedini</taxon>
        <taxon>Aedes</taxon>
        <taxon>Stegomyia</taxon>
    </lineage>
</organism>
<evidence type="ECO:0000313" key="11">
    <source>
        <dbReference type="EnsemblMetazoa" id="AALFPA23_009694.P13404"/>
    </source>
</evidence>
<feature type="compositionally biased region" description="Low complexity" evidence="8">
    <location>
        <begin position="601"/>
        <end position="615"/>
    </location>
</feature>
<feature type="region of interest" description="Disordered" evidence="8">
    <location>
        <begin position="580"/>
        <end position="689"/>
    </location>
</feature>
<dbReference type="Proteomes" id="UP000069940">
    <property type="component" value="Unassembled WGS sequence"/>
</dbReference>
<dbReference type="Pfam" id="PF11934">
    <property type="entry name" value="DUF3452"/>
    <property type="match status" value="1"/>
</dbReference>
<dbReference type="RefSeq" id="XP_029716771.2">
    <property type="nucleotide sequence ID" value="XM_029860911.2"/>
</dbReference>
<evidence type="ECO:0000256" key="7">
    <source>
        <dbReference type="ARBA" id="ARBA00023306"/>
    </source>
</evidence>
<reference evidence="12" key="1">
    <citation type="journal article" date="2015" name="Proc. Natl. Acad. Sci. U.S.A.">
        <title>Genome sequence of the Asian Tiger mosquito, Aedes albopictus, reveals insights into its biology, genetics, and evolution.</title>
        <authorList>
            <person name="Chen X.G."/>
            <person name="Jiang X."/>
            <person name="Gu J."/>
            <person name="Xu M."/>
            <person name="Wu Y."/>
            <person name="Deng Y."/>
            <person name="Zhang C."/>
            <person name="Bonizzoni M."/>
            <person name="Dermauw W."/>
            <person name="Vontas J."/>
            <person name="Armbruster P."/>
            <person name="Huang X."/>
            <person name="Yang Y."/>
            <person name="Zhang H."/>
            <person name="He W."/>
            <person name="Peng H."/>
            <person name="Liu Y."/>
            <person name="Wu K."/>
            <person name="Chen J."/>
            <person name="Lirakis M."/>
            <person name="Topalis P."/>
            <person name="Van Leeuwen T."/>
            <person name="Hall A.B."/>
            <person name="Jiang X."/>
            <person name="Thorpe C."/>
            <person name="Mueller R.L."/>
            <person name="Sun C."/>
            <person name="Waterhouse R.M."/>
            <person name="Yan G."/>
            <person name="Tu Z.J."/>
            <person name="Fang X."/>
            <person name="James A.A."/>
        </authorList>
    </citation>
    <scope>NUCLEOTIDE SEQUENCE [LARGE SCALE GENOMIC DNA]</scope>
    <source>
        <strain evidence="12">Foshan</strain>
    </source>
</reference>
<feature type="region of interest" description="Disordered" evidence="8">
    <location>
        <begin position="800"/>
        <end position="838"/>
    </location>
</feature>
<evidence type="ECO:0000256" key="8">
    <source>
        <dbReference type="SAM" id="MobiDB-lite"/>
    </source>
</evidence>
<dbReference type="Pfam" id="PF01857">
    <property type="entry name" value="RB_B"/>
    <property type="match status" value="1"/>
</dbReference>
<dbReference type="PANTHER" id="PTHR13742">
    <property type="entry name" value="RETINOBLASTOMA-ASSOCIATED PROTEIN RB -RELATED"/>
    <property type="match status" value="1"/>
</dbReference>
<keyword evidence="3" id="KW-0678">Repressor</keyword>
<feature type="compositionally biased region" description="Basic and acidic residues" evidence="8">
    <location>
        <begin position="971"/>
        <end position="980"/>
    </location>
</feature>
<evidence type="ECO:0000256" key="1">
    <source>
        <dbReference type="ARBA" id="ARBA00004123"/>
    </source>
</evidence>
<keyword evidence="5" id="KW-0804">Transcription</keyword>
<evidence type="ECO:0000259" key="10">
    <source>
        <dbReference type="SMART" id="SM01368"/>
    </source>
</evidence>
<dbReference type="Gene3D" id="1.10.472.140">
    <property type="match status" value="1"/>
</dbReference>
<reference evidence="11" key="2">
    <citation type="submission" date="2025-05" db="UniProtKB">
        <authorList>
            <consortium name="EnsemblMetazoa"/>
        </authorList>
    </citation>
    <scope>IDENTIFICATION</scope>
    <source>
        <strain evidence="11">Foshan</strain>
    </source>
</reference>
<feature type="domain" description="Retinoblastoma-associated protein A-box" evidence="10">
    <location>
        <begin position="367"/>
        <end position="557"/>
    </location>
</feature>
<keyword evidence="7" id="KW-0131">Cell cycle</keyword>
<feature type="domain" description="Retinoblastoma-associated protein N-terminal" evidence="9">
    <location>
        <begin position="63"/>
        <end position="206"/>
    </location>
</feature>
<evidence type="ECO:0000313" key="12">
    <source>
        <dbReference type="Proteomes" id="UP000069940"/>
    </source>
</evidence>
<dbReference type="SMART" id="SM01368">
    <property type="entry name" value="RB_A"/>
    <property type="match status" value="1"/>
</dbReference>
<dbReference type="InterPro" id="IPR002720">
    <property type="entry name" value="RB_A"/>
</dbReference>
<dbReference type="InterPro" id="IPR028309">
    <property type="entry name" value="RB_fam"/>
</dbReference>
<dbReference type="Gene3D" id="1.10.472.10">
    <property type="entry name" value="Cyclin-like"/>
    <property type="match status" value="2"/>
</dbReference>
<feature type="compositionally biased region" description="Low complexity" evidence="8">
    <location>
        <begin position="801"/>
        <end position="821"/>
    </location>
</feature>
<evidence type="ECO:0000256" key="2">
    <source>
        <dbReference type="ARBA" id="ARBA00009475"/>
    </source>
</evidence>
<dbReference type="GeneID" id="109413844"/>
<accession>A0ABM1YJF6</accession>
<evidence type="ECO:0000256" key="5">
    <source>
        <dbReference type="ARBA" id="ARBA00023163"/>
    </source>
</evidence>
<comment type="similarity">
    <text evidence="2">Belongs to the retinoblastoma protein (RB) family.</text>
</comment>
<dbReference type="EnsemblMetazoa" id="AALFPA23_009694.R13404">
    <property type="protein sequence ID" value="AALFPA23_009694.P13404"/>
    <property type="gene ID" value="AALFPA23_009694"/>
</dbReference>
<keyword evidence="12" id="KW-1185">Reference proteome</keyword>
<evidence type="ECO:0000259" key="9">
    <source>
        <dbReference type="SMART" id="SM01367"/>
    </source>
</evidence>
<evidence type="ECO:0008006" key="13">
    <source>
        <dbReference type="Google" id="ProtNLM"/>
    </source>
</evidence>
<dbReference type="PANTHER" id="PTHR13742:SF17">
    <property type="entry name" value="RE32990P-RELATED"/>
    <property type="match status" value="1"/>
</dbReference>
<dbReference type="Pfam" id="PF01858">
    <property type="entry name" value="RB_A"/>
    <property type="match status" value="1"/>
</dbReference>
<sequence length="988" mass="112684">MTNMSEGEKLRTEHRDICGQLNIDAATEEQSWNSFQATQKTYNLDVDQLHWLCCSLYTTCRKKETPTVGNTNSVLQGNCVSMTRLLRLCKINLNEFFKKINQWMEMTAQPEECRNAVSSLQHNFVVAMSIYQKYREVFPTIFEAPGDELEQRRGKKAKPQPCTAGQLYKFCWKLFICAKAEYPDQNGDLVKSYNMLLCCLDLVYANVIADGRTELVNRSFEGLPKDFVMQGVVPTEPVCIIEHIKEDNCTSVIMDMRENIWKSTIQKFFQTNVLRGNSETLMELITIANFECNIKSLDSTYNTFILSYGEFDESIALEQKTPEGSNPASIKSELPLNGTPERIPLYQQTPLNSRTRGANYDNMTKFTPISTANASVAKLRMKLMISNAGEGLNSFKELLRACPQDPSNVLRARVASMREKFVKYMLELKWNPQAIASRWDMIQTLYYRLLEQIIRAELRRTKINRTKELCLEDMFNETLLVCSAEIVTFAHNLQHNFPCILTVFDMAPFFFYRVIELVMMHHNDLLSGEIIKHLIIIENQCIESLAWQSSSPLWRTMENINYKVPCARDVECSIDLSGITPHTPGDSSASKLTNGQSKLESTPSTSASTPSSSASGNVRKPANPDSAKKRLFMLDGDEPGKPDPEPSKDVTPDGESSTLEKKETSRESTAPISFMSPFKAPIPNGSVSKRKPGNASLNLFFRKYYSTAALRLRHLCNKLSFAPNAMEEIWTIFEYSVVNCSMELIRDRHLDQMVMCSIYLYARIRRHEKMFAEIMKAYRTLPQSYSHVYRSVFIARRSVDQQQQQQQEQQNGTNGNNTEGGAESRRVQPGDMAGVSVQHGDEERGDIIRFYNTVYIREMQSLATRFGNEEGRSLMLSPLPKTTNRSLLQSPKKIDYRISLYVTPMDKSNELKESPNAITIPFCQSPAKFQDLQKINEIVKNAPQNSCKRSLSDPDSYEQPTMKSTRKCKKLDRLVSDRQQQESNVNPK</sequence>
<keyword evidence="4" id="KW-0805">Transcription regulation</keyword>
<proteinExistence type="inferred from homology"/>
<feature type="compositionally biased region" description="Basic and acidic residues" evidence="8">
    <location>
        <begin position="638"/>
        <end position="651"/>
    </location>
</feature>
<keyword evidence="6" id="KW-0539">Nucleus</keyword>
<dbReference type="SUPFAM" id="SSF47954">
    <property type="entry name" value="Cyclin-like"/>
    <property type="match status" value="2"/>
</dbReference>
<dbReference type="SMART" id="SM01367">
    <property type="entry name" value="DUF3452"/>
    <property type="match status" value="1"/>
</dbReference>
<dbReference type="InterPro" id="IPR036915">
    <property type="entry name" value="Cyclin-like_sf"/>
</dbReference>
<comment type="subcellular location">
    <subcellularLocation>
        <location evidence="1">Nucleus</location>
    </subcellularLocation>
</comment>
<dbReference type="InterPro" id="IPR002719">
    <property type="entry name" value="RB_B"/>
</dbReference>
<name>A0ABM1YJF6_AEDAL</name>
<dbReference type="EnsemblMetazoa" id="AALFPA23_009694.R13405">
    <property type="protein sequence ID" value="AALFPA23_009694.P13405"/>
    <property type="gene ID" value="AALFPA23_009694"/>
</dbReference>
<feature type="region of interest" description="Disordered" evidence="8">
    <location>
        <begin position="944"/>
        <end position="988"/>
    </location>
</feature>
<evidence type="ECO:0000256" key="4">
    <source>
        <dbReference type="ARBA" id="ARBA00023015"/>
    </source>
</evidence>